<name>A0A7S4W7R9_9STRA</name>
<organism evidence="1">
    <name type="scientific">Ditylum brightwellii</name>
    <dbReference type="NCBI Taxonomy" id="49249"/>
    <lineage>
        <taxon>Eukaryota</taxon>
        <taxon>Sar</taxon>
        <taxon>Stramenopiles</taxon>
        <taxon>Ochrophyta</taxon>
        <taxon>Bacillariophyta</taxon>
        <taxon>Mediophyceae</taxon>
        <taxon>Lithodesmiophycidae</taxon>
        <taxon>Lithodesmiales</taxon>
        <taxon>Lithodesmiaceae</taxon>
        <taxon>Ditylum</taxon>
    </lineage>
</organism>
<dbReference type="EMBL" id="HBNS01056007">
    <property type="protein sequence ID" value="CAE4659247.1"/>
    <property type="molecule type" value="Transcribed_RNA"/>
</dbReference>
<accession>A0A7S4W7R9</accession>
<gene>
    <name evidence="1" type="ORF">DBRI00130_LOCUS40439</name>
</gene>
<protein>
    <submittedName>
        <fullName evidence="1">Uncharacterized protein</fullName>
    </submittedName>
</protein>
<evidence type="ECO:0000313" key="1">
    <source>
        <dbReference type="EMBL" id="CAE4659247.1"/>
    </source>
</evidence>
<sequence>MLSGATAKAIVRRSRPKCSALSSQINSFVLPKRTYTSNPPAHSPLLEGTNHKCHRYNPSAERASSSCAATVPEPEEKIVNFLDNTIRLVIEAEKEGQGMLLSNALSSTKKTERMTDEELQMRVNVFEVSLGSVFLSASLPELQSTHQYFFSLFGCYVCTNHTYVHSFLTNQFSFSCSLSGHMVGQFSD</sequence>
<reference evidence="1" key="1">
    <citation type="submission" date="2021-01" db="EMBL/GenBank/DDBJ databases">
        <authorList>
            <person name="Corre E."/>
            <person name="Pelletier E."/>
            <person name="Niang G."/>
            <person name="Scheremetjew M."/>
            <person name="Finn R."/>
            <person name="Kale V."/>
            <person name="Holt S."/>
            <person name="Cochrane G."/>
            <person name="Meng A."/>
            <person name="Brown T."/>
            <person name="Cohen L."/>
        </authorList>
    </citation>
    <scope>NUCLEOTIDE SEQUENCE</scope>
    <source>
        <strain evidence="1">GSO104</strain>
    </source>
</reference>
<proteinExistence type="predicted"/>
<dbReference type="AlphaFoldDB" id="A0A7S4W7R9"/>